<dbReference type="PANTHER" id="PTHR30269">
    <property type="entry name" value="TRANSMEMBRANE PROTEIN YFCA"/>
    <property type="match status" value="1"/>
</dbReference>
<evidence type="ECO:0000256" key="8">
    <source>
        <dbReference type="RuleBase" id="RU363041"/>
    </source>
</evidence>
<feature type="transmembrane region" description="Helical" evidence="8">
    <location>
        <begin position="156"/>
        <end position="175"/>
    </location>
</feature>
<evidence type="ECO:0000256" key="3">
    <source>
        <dbReference type="ARBA" id="ARBA00022448"/>
    </source>
</evidence>
<dbReference type="InterPro" id="IPR002781">
    <property type="entry name" value="TM_pro_TauE-like"/>
</dbReference>
<evidence type="ECO:0000256" key="2">
    <source>
        <dbReference type="ARBA" id="ARBA00009142"/>
    </source>
</evidence>
<gene>
    <name evidence="9" type="ORF">GRI72_13820</name>
</gene>
<proteinExistence type="inferred from homology"/>
<evidence type="ECO:0000256" key="6">
    <source>
        <dbReference type="ARBA" id="ARBA00022989"/>
    </source>
</evidence>
<evidence type="ECO:0000313" key="9">
    <source>
        <dbReference type="EMBL" id="MXO69893.1"/>
    </source>
</evidence>
<dbReference type="InterPro" id="IPR052017">
    <property type="entry name" value="TSUP"/>
</dbReference>
<feature type="transmembrane region" description="Helical" evidence="8">
    <location>
        <begin position="187"/>
        <end position="210"/>
    </location>
</feature>
<dbReference type="Proteomes" id="UP000444401">
    <property type="component" value="Unassembled WGS sequence"/>
</dbReference>
<organism evidence="9 10">
    <name type="scientific">Pelagerythrobacter marinus</name>
    <dbReference type="NCBI Taxonomy" id="538382"/>
    <lineage>
        <taxon>Bacteria</taxon>
        <taxon>Pseudomonadati</taxon>
        <taxon>Pseudomonadota</taxon>
        <taxon>Alphaproteobacteria</taxon>
        <taxon>Sphingomonadales</taxon>
        <taxon>Erythrobacteraceae</taxon>
        <taxon>Pelagerythrobacter</taxon>
    </lineage>
</organism>
<dbReference type="Pfam" id="PF01925">
    <property type="entry name" value="TauE"/>
    <property type="match status" value="1"/>
</dbReference>
<feature type="transmembrane region" description="Helical" evidence="8">
    <location>
        <begin position="101"/>
        <end position="120"/>
    </location>
</feature>
<keyword evidence="6 8" id="KW-1133">Transmembrane helix</keyword>
<dbReference type="PANTHER" id="PTHR30269:SF0">
    <property type="entry name" value="MEMBRANE TRANSPORTER PROTEIN YFCA-RELATED"/>
    <property type="match status" value="1"/>
</dbReference>
<accession>A0ABW9V0B4</accession>
<feature type="transmembrane region" description="Helical" evidence="8">
    <location>
        <begin position="222"/>
        <end position="243"/>
    </location>
</feature>
<name>A0ABW9V0B4_9SPHN</name>
<keyword evidence="4 8" id="KW-1003">Cell membrane</keyword>
<sequence length="265" mass="26664">MELGADIVALLALAAFLAGMIDAVAGGGGLITIPALMAAGVPPVQALATNKLQSAFGTGGAVIAYARKGLVDLRRFAWPTVAAFAGAAGGAFVLTRIDPGFLEGFLPILLVAMAIYFALARRGAEEDRHTRAGPAALFGTAMGIGWYDGFFGPGTGSFFTTALMAVFGLGVLRAVAHAKLLNFASNLAGLAVLVAGGHVLWMLGLAMAAANVAGAQVGAWGAIRWGAGIARPLLIVVSLALTVKLLADPANPLTAAVLAMLRSAG</sequence>
<dbReference type="EMBL" id="WTYO01000008">
    <property type="protein sequence ID" value="MXO69893.1"/>
    <property type="molecule type" value="Genomic_DNA"/>
</dbReference>
<dbReference type="RefSeq" id="WP_160734491.1">
    <property type="nucleotide sequence ID" value="NZ_CP139719.1"/>
</dbReference>
<comment type="subcellular location">
    <subcellularLocation>
        <location evidence="1 8">Cell membrane</location>
        <topology evidence="1 8">Multi-pass membrane protein</topology>
    </subcellularLocation>
</comment>
<evidence type="ECO:0000256" key="4">
    <source>
        <dbReference type="ARBA" id="ARBA00022475"/>
    </source>
</evidence>
<keyword evidence="10" id="KW-1185">Reference proteome</keyword>
<feature type="transmembrane region" description="Helical" evidence="8">
    <location>
        <begin position="76"/>
        <end position="95"/>
    </location>
</feature>
<reference evidence="9 10" key="1">
    <citation type="submission" date="2019-12" db="EMBL/GenBank/DDBJ databases">
        <title>Genomic-based taxomic classification of the family Erythrobacteraceae.</title>
        <authorList>
            <person name="Xu L."/>
        </authorList>
    </citation>
    <scope>NUCLEOTIDE SEQUENCE [LARGE SCALE GENOMIC DNA]</scope>
    <source>
        <strain evidence="9 10">H32</strain>
    </source>
</reference>
<evidence type="ECO:0000313" key="10">
    <source>
        <dbReference type="Proteomes" id="UP000444401"/>
    </source>
</evidence>
<comment type="caution">
    <text evidence="9">The sequence shown here is derived from an EMBL/GenBank/DDBJ whole genome shotgun (WGS) entry which is preliminary data.</text>
</comment>
<evidence type="ECO:0000256" key="1">
    <source>
        <dbReference type="ARBA" id="ARBA00004651"/>
    </source>
</evidence>
<feature type="transmembrane region" description="Helical" evidence="8">
    <location>
        <begin position="132"/>
        <end position="150"/>
    </location>
</feature>
<evidence type="ECO:0000256" key="7">
    <source>
        <dbReference type="ARBA" id="ARBA00023136"/>
    </source>
</evidence>
<keyword evidence="3" id="KW-0813">Transport</keyword>
<comment type="similarity">
    <text evidence="2 8">Belongs to the 4-toluene sulfonate uptake permease (TSUP) (TC 2.A.102) family.</text>
</comment>
<feature type="transmembrane region" description="Helical" evidence="8">
    <location>
        <begin position="47"/>
        <end position="64"/>
    </location>
</feature>
<keyword evidence="5 8" id="KW-0812">Transmembrane</keyword>
<evidence type="ECO:0000256" key="5">
    <source>
        <dbReference type="ARBA" id="ARBA00022692"/>
    </source>
</evidence>
<protein>
    <recommendedName>
        <fullName evidence="8">Probable membrane transporter protein</fullName>
    </recommendedName>
</protein>
<keyword evidence="7 8" id="KW-0472">Membrane</keyword>